<evidence type="ECO:0000256" key="6">
    <source>
        <dbReference type="ARBA" id="ARBA00022475"/>
    </source>
</evidence>
<evidence type="ECO:0000313" key="20">
    <source>
        <dbReference type="EMBL" id="GAA4672738.1"/>
    </source>
</evidence>
<dbReference type="RefSeq" id="WP_345262701.1">
    <property type="nucleotide sequence ID" value="NZ_BAABIM010000001.1"/>
</dbReference>
<feature type="region of interest" description="Disordered" evidence="17">
    <location>
        <begin position="450"/>
        <end position="525"/>
    </location>
</feature>
<evidence type="ECO:0000259" key="18">
    <source>
        <dbReference type="Pfam" id="PF02706"/>
    </source>
</evidence>
<keyword evidence="10" id="KW-0547">Nucleotide-binding</keyword>
<keyword evidence="15" id="KW-0829">Tyrosine-protein kinase</keyword>
<dbReference type="Proteomes" id="UP001500621">
    <property type="component" value="Unassembled WGS sequence"/>
</dbReference>
<dbReference type="Pfam" id="PF13614">
    <property type="entry name" value="AAA_31"/>
    <property type="match status" value="1"/>
</dbReference>
<keyword evidence="14" id="KW-0472">Membrane</keyword>
<dbReference type="EMBL" id="BAABIM010000001">
    <property type="protein sequence ID" value="GAA4672738.1"/>
    <property type="molecule type" value="Genomic_DNA"/>
</dbReference>
<dbReference type="InterPro" id="IPR050445">
    <property type="entry name" value="Bact_polysacc_biosynth/exp"/>
</dbReference>
<evidence type="ECO:0000259" key="19">
    <source>
        <dbReference type="Pfam" id="PF13614"/>
    </source>
</evidence>
<sequence length="525" mass="56248">MDFKQLFSVIRRRWLAILALTLVALAISGFLSWRATPMYESSARVFVTVNATEGVDAVTSGVLIQSRVESYADLATSTDLLDDVIDDLDLADSPEQLASRVSANVSEQTSIITLTVRDADARQAQQITDWLSSAYAEYLAQVETPEGGDRAQIIATVTDEASYSATPVSPRTAINLAVAGIIGLLVGLGTAVARDLLDRTVSSQEHIGEVTDAPVLASIGFDKEISGSPLLTDLGSFAPRTEAFRLLRTNLQFLDLDAQPRCLVISSAIPGEGKTMTSVNLALALAQTGRRTLVIDADLRRPRVARQLGLDAAVGLTTVLVGQTDVQDAIQVHEPSGLHLLASGAKPPNPTEILQSKVTQDLVKRLAGEYDMVIIDAPPLLPVADASVLATFADGVILVVKHGKTTRDQVAEAIGRLNQVGGRLSGVVVNMIPRRSTGSYYYYYYEDTSSGRKGRAGKAAKAPKPSKAERSAKPSRAERKAAKRTETPRRTREVGDAVATPQGSPVTPEELLARAESDRRPRVES</sequence>
<feature type="compositionally biased region" description="Basic and acidic residues" evidence="17">
    <location>
        <begin position="511"/>
        <end position="525"/>
    </location>
</feature>
<evidence type="ECO:0000256" key="11">
    <source>
        <dbReference type="ARBA" id="ARBA00022777"/>
    </source>
</evidence>
<keyword evidence="6" id="KW-1003">Cell membrane</keyword>
<evidence type="ECO:0000256" key="12">
    <source>
        <dbReference type="ARBA" id="ARBA00022840"/>
    </source>
</evidence>
<accession>A0ABP8VWV5</accession>
<evidence type="ECO:0000256" key="14">
    <source>
        <dbReference type="ARBA" id="ARBA00023136"/>
    </source>
</evidence>
<organism evidence="20 21">
    <name type="scientific">Nocardioides nanhaiensis</name>
    <dbReference type="NCBI Taxonomy" id="1476871"/>
    <lineage>
        <taxon>Bacteria</taxon>
        <taxon>Bacillati</taxon>
        <taxon>Actinomycetota</taxon>
        <taxon>Actinomycetes</taxon>
        <taxon>Propionibacteriales</taxon>
        <taxon>Nocardioidaceae</taxon>
        <taxon>Nocardioides</taxon>
    </lineage>
</organism>
<evidence type="ECO:0000313" key="21">
    <source>
        <dbReference type="Proteomes" id="UP001500621"/>
    </source>
</evidence>
<reference evidence="21" key="1">
    <citation type="journal article" date="2019" name="Int. J. Syst. Evol. Microbiol.">
        <title>The Global Catalogue of Microorganisms (GCM) 10K type strain sequencing project: providing services to taxonomists for standard genome sequencing and annotation.</title>
        <authorList>
            <consortium name="The Broad Institute Genomics Platform"/>
            <consortium name="The Broad Institute Genome Sequencing Center for Infectious Disease"/>
            <person name="Wu L."/>
            <person name="Ma J."/>
        </authorList>
    </citation>
    <scope>NUCLEOTIDE SEQUENCE [LARGE SCALE GENOMIC DNA]</scope>
    <source>
        <strain evidence="21">JCM 18127</strain>
    </source>
</reference>
<evidence type="ECO:0000256" key="7">
    <source>
        <dbReference type="ARBA" id="ARBA00022519"/>
    </source>
</evidence>
<feature type="compositionally biased region" description="Basic and acidic residues" evidence="17">
    <location>
        <begin position="466"/>
        <end position="495"/>
    </location>
</feature>
<comment type="similarity">
    <text evidence="2">Belongs to the CpsC/CapA family.</text>
</comment>
<comment type="catalytic activity">
    <reaction evidence="16">
        <text>L-tyrosyl-[protein] + ATP = O-phospho-L-tyrosyl-[protein] + ADP + H(+)</text>
        <dbReference type="Rhea" id="RHEA:10596"/>
        <dbReference type="Rhea" id="RHEA-COMP:10136"/>
        <dbReference type="Rhea" id="RHEA-COMP:20101"/>
        <dbReference type="ChEBI" id="CHEBI:15378"/>
        <dbReference type="ChEBI" id="CHEBI:30616"/>
        <dbReference type="ChEBI" id="CHEBI:46858"/>
        <dbReference type="ChEBI" id="CHEBI:61978"/>
        <dbReference type="ChEBI" id="CHEBI:456216"/>
        <dbReference type="EC" id="2.7.10.2"/>
    </reaction>
</comment>
<keyword evidence="12" id="KW-0067">ATP-binding</keyword>
<dbReference type="NCBIfam" id="TIGR01007">
    <property type="entry name" value="eps_fam"/>
    <property type="match status" value="1"/>
</dbReference>
<comment type="caution">
    <text evidence="20">The sequence shown here is derived from an EMBL/GenBank/DDBJ whole genome shotgun (WGS) entry which is preliminary data.</text>
</comment>
<proteinExistence type="inferred from homology"/>
<dbReference type="PANTHER" id="PTHR32309">
    <property type="entry name" value="TYROSINE-PROTEIN KINASE"/>
    <property type="match status" value="1"/>
</dbReference>
<name>A0ABP8VWV5_9ACTN</name>
<keyword evidence="9" id="KW-0812">Transmembrane</keyword>
<evidence type="ECO:0000256" key="13">
    <source>
        <dbReference type="ARBA" id="ARBA00022989"/>
    </source>
</evidence>
<dbReference type="InterPro" id="IPR003856">
    <property type="entry name" value="LPS_length_determ_N"/>
</dbReference>
<evidence type="ECO:0000256" key="17">
    <source>
        <dbReference type="SAM" id="MobiDB-lite"/>
    </source>
</evidence>
<gene>
    <name evidence="20" type="ORF">GCM10023226_07070</name>
</gene>
<comment type="similarity">
    <text evidence="4">Belongs to the etk/wzc family.</text>
</comment>
<dbReference type="InterPro" id="IPR005702">
    <property type="entry name" value="Wzc-like_C"/>
</dbReference>
<evidence type="ECO:0000256" key="3">
    <source>
        <dbReference type="ARBA" id="ARBA00007316"/>
    </source>
</evidence>
<evidence type="ECO:0000256" key="5">
    <source>
        <dbReference type="ARBA" id="ARBA00011903"/>
    </source>
</evidence>
<dbReference type="PANTHER" id="PTHR32309:SF13">
    <property type="entry name" value="FERRIC ENTEROBACTIN TRANSPORT PROTEIN FEPE"/>
    <property type="match status" value="1"/>
</dbReference>
<dbReference type="CDD" id="cd05387">
    <property type="entry name" value="BY-kinase"/>
    <property type="match status" value="1"/>
</dbReference>
<comment type="subcellular location">
    <subcellularLocation>
        <location evidence="1">Cell inner membrane</location>
        <topology evidence="1">Multi-pass membrane protein</topology>
    </subcellularLocation>
</comment>
<evidence type="ECO:0000256" key="2">
    <source>
        <dbReference type="ARBA" id="ARBA00006683"/>
    </source>
</evidence>
<dbReference type="Gene3D" id="3.40.50.300">
    <property type="entry name" value="P-loop containing nucleotide triphosphate hydrolases"/>
    <property type="match status" value="1"/>
</dbReference>
<evidence type="ECO:0000256" key="9">
    <source>
        <dbReference type="ARBA" id="ARBA00022692"/>
    </source>
</evidence>
<evidence type="ECO:0000256" key="8">
    <source>
        <dbReference type="ARBA" id="ARBA00022679"/>
    </source>
</evidence>
<dbReference type="Pfam" id="PF02706">
    <property type="entry name" value="Wzz"/>
    <property type="match status" value="1"/>
</dbReference>
<evidence type="ECO:0000256" key="15">
    <source>
        <dbReference type="ARBA" id="ARBA00023137"/>
    </source>
</evidence>
<keyword evidence="13" id="KW-1133">Transmembrane helix</keyword>
<evidence type="ECO:0000256" key="10">
    <source>
        <dbReference type="ARBA" id="ARBA00022741"/>
    </source>
</evidence>
<dbReference type="InterPro" id="IPR025669">
    <property type="entry name" value="AAA_dom"/>
</dbReference>
<evidence type="ECO:0000256" key="1">
    <source>
        <dbReference type="ARBA" id="ARBA00004429"/>
    </source>
</evidence>
<comment type="similarity">
    <text evidence="3">Belongs to the CpsD/CapB family.</text>
</comment>
<dbReference type="SUPFAM" id="SSF52540">
    <property type="entry name" value="P-loop containing nucleoside triphosphate hydrolases"/>
    <property type="match status" value="1"/>
</dbReference>
<keyword evidence="8" id="KW-0808">Transferase</keyword>
<dbReference type="InterPro" id="IPR027417">
    <property type="entry name" value="P-loop_NTPase"/>
</dbReference>
<feature type="domain" description="Polysaccharide chain length determinant N-terminal" evidence="18">
    <location>
        <begin position="1"/>
        <end position="88"/>
    </location>
</feature>
<evidence type="ECO:0000256" key="4">
    <source>
        <dbReference type="ARBA" id="ARBA00008883"/>
    </source>
</evidence>
<keyword evidence="7" id="KW-0997">Cell inner membrane</keyword>
<keyword evidence="21" id="KW-1185">Reference proteome</keyword>
<dbReference type="EC" id="2.7.10.2" evidence="5"/>
<protein>
    <recommendedName>
        <fullName evidence="5">non-specific protein-tyrosine kinase</fullName>
        <ecNumber evidence="5">2.7.10.2</ecNumber>
    </recommendedName>
</protein>
<keyword evidence="11" id="KW-0418">Kinase</keyword>
<evidence type="ECO:0000256" key="16">
    <source>
        <dbReference type="ARBA" id="ARBA00051245"/>
    </source>
</evidence>
<feature type="domain" description="AAA" evidence="19">
    <location>
        <begin position="270"/>
        <end position="409"/>
    </location>
</feature>